<dbReference type="AlphaFoldDB" id="A0A803QSI9"/>
<accession>A0A803QSI9</accession>
<sequence>GLATYPFGDFGVGRSQNGYYRDWVNSIIGAVGIRAPFSLGAYQKEILGCEYHE</sequence>
<evidence type="ECO:0000313" key="2">
    <source>
        <dbReference type="Proteomes" id="UP000596661"/>
    </source>
</evidence>
<dbReference type="Gramene" id="evm.model.ctgX57.1">
    <property type="protein sequence ID" value="cds.evm.model.ctgX57.1"/>
    <property type="gene ID" value="evm.TU.ctgX57.1"/>
</dbReference>
<reference evidence="1" key="1">
    <citation type="submission" date="2021-03" db="UniProtKB">
        <authorList>
            <consortium name="EnsemblPlants"/>
        </authorList>
    </citation>
    <scope>IDENTIFICATION</scope>
</reference>
<proteinExistence type="predicted"/>
<protein>
    <submittedName>
        <fullName evidence="1">Uncharacterized protein</fullName>
    </submittedName>
</protein>
<keyword evidence="2" id="KW-1185">Reference proteome</keyword>
<evidence type="ECO:0000313" key="1">
    <source>
        <dbReference type="EnsemblPlants" id="cds.evm.model.ctgX57.1"/>
    </source>
</evidence>
<dbReference type="Proteomes" id="UP000596661">
    <property type="component" value="Unassembled WGS sequence"/>
</dbReference>
<organism evidence="1 2">
    <name type="scientific">Cannabis sativa</name>
    <name type="common">Hemp</name>
    <name type="synonym">Marijuana</name>
    <dbReference type="NCBI Taxonomy" id="3483"/>
    <lineage>
        <taxon>Eukaryota</taxon>
        <taxon>Viridiplantae</taxon>
        <taxon>Streptophyta</taxon>
        <taxon>Embryophyta</taxon>
        <taxon>Tracheophyta</taxon>
        <taxon>Spermatophyta</taxon>
        <taxon>Magnoliopsida</taxon>
        <taxon>eudicotyledons</taxon>
        <taxon>Gunneridae</taxon>
        <taxon>Pentapetalae</taxon>
        <taxon>rosids</taxon>
        <taxon>fabids</taxon>
        <taxon>Rosales</taxon>
        <taxon>Cannabaceae</taxon>
        <taxon>Cannabis</taxon>
    </lineage>
</organism>
<name>A0A803QSI9_CANSA</name>
<dbReference type="EnsemblPlants" id="evm.model.ctgX57.1">
    <property type="protein sequence ID" value="cds.evm.model.ctgX57.1"/>
    <property type="gene ID" value="evm.TU.ctgX57.1"/>
</dbReference>